<evidence type="ECO:0000256" key="3">
    <source>
        <dbReference type="ARBA" id="ARBA00022827"/>
    </source>
</evidence>
<keyword evidence="3" id="KW-0274">FAD</keyword>
<dbReference type="Gene3D" id="1.10.8.260">
    <property type="entry name" value="HI0933 insert domain-like"/>
    <property type="match status" value="1"/>
</dbReference>
<reference evidence="6" key="1">
    <citation type="journal article" date="2014" name="Int. J. Syst. Evol. Microbiol.">
        <title>Complete genome sequence of Corynebacterium casei LMG S-19264T (=DSM 44701T), isolated from a smear-ripened cheese.</title>
        <authorList>
            <consortium name="US DOE Joint Genome Institute (JGI-PGF)"/>
            <person name="Walter F."/>
            <person name="Albersmeier A."/>
            <person name="Kalinowski J."/>
            <person name="Ruckert C."/>
        </authorList>
    </citation>
    <scope>NUCLEOTIDE SEQUENCE</scope>
    <source>
        <strain evidence="6">CGMCC 1.16012</strain>
    </source>
</reference>
<dbReference type="PANTHER" id="PTHR42887">
    <property type="entry name" value="OS12G0638800 PROTEIN"/>
    <property type="match status" value="1"/>
</dbReference>
<dbReference type="SUPFAM" id="SSF51905">
    <property type="entry name" value="FAD/NAD(P)-binding domain"/>
    <property type="match status" value="1"/>
</dbReference>
<feature type="domain" description="RsdA/BaiN/AoA(So)-like Rossmann fold-like" evidence="4">
    <location>
        <begin position="3"/>
        <end position="380"/>
    </location>
</feature>
<dbReference type="NCBIfam" id="TIGR00275">
    <property type="entry name" value="aminoacetone oxidase family FAD-binding enzyme"/>
    <property type="match status" value="1"/>
</dbReference>
<evidence type="ECO:0000256" key="2">
    <source>
        <dbReference type="ARBA" id="ARBA00022630"/>
    </source>
</evidence>
<dbReference type="AlphaFoldDB" id="A0A917EL50"/>
<dbReference type="RefSeq" id="WP_095594388.1">
    <property type="nucleotide sequence ID" value="NZ_BMKN01000002.1"/>
</dbReference>
<dbReference type="EMBL" id="BMKN01000002">
    <property type="protein sequence ID" value="GGE56278.1"/>
    <property type="molecule type" value="Genomic_DNA"/>
</dbReference>
<comment type="caution">
    <text evidence="6">The sequence shown here is derived from an EMBL/GenBank/DDBJ whole genome shotgun (WGS) entry which is preliminary data.</text>
</comment>
<sequence>MTDALVIGAGPAGLMAAEALAKAGRKVVVAEAKPSVGRKFLMAGKSGLNLTKDEPFDAFCTAFDPASPLLPMLNAFGPKQVQDWARDLGQEVFTGSTGRVFPKVMKASPLLRAWMGRLDGLGVTVHTRWRWQGWDGAEALFDTPDGRQTLRPKVTVLALGGASWARLGSDGVWVDHLAGAPIAQFQSANMGFRVNWSPHMQKHFGQPVKAAALLVDGKAHRGEFVISERGLEGGGIYAISKPLREGATLALDLLPDLTSDQVAARLSRPRGKASMSNHLRKALRLDPVRIALLQEFARPLPEGEDLVARLKHLPVPLQGPRPMDEAISVAGGVSWDGLDAGLMLTSRPGVFCAGEMLDWEAPTGGYLLTGCLATGLWAGQHAAARVAGTDVPGTPVS</sequence>
<gene>
    <name evidence="6" type="ORF">GCM10011517_24920</name>
</gene>
<dbReference type="InterPro" id="IPR057661">
    <property type="entry name" value="RsdA/BaiN/AoA(So)_Rossmann"/>
</dbReference>
<dbReference type="Gene3D" id="2.40.30.10">
    <property type="entry name" value="Translation factors"/>
    <property type="match status" value="1"/>
</dbReference>
<dbReference type="Gene3D" id="3.50.50.60">
    <property type="entry name" value="FAD/NAD(P)-binding domain"/>
    <property type="match status" value="1"/>
</dbReference>
<name>A0A917EL50_9RHOB</name>
<dbReference type="SUPFAM" id="SSF160996">
    <property type="entry name" value="HI0933 insert domain-like"/>
    <property type="match status" value="1"/>
</dbReference>
<reference evidence="6" key="2">
    <citation type="submission" date="2020-09" db="EMBL/GenBank/DDBJ databases">
        <authorList>
            <person name="Sun Q."/>
            <person name="Zhou Y."/>
        </authorList>
    </citation>
    <scope>NUCLEOTIDE SEQUENCE</scope>
    <source>
        <strain evidence="6">CGMCC 1.16012</strain>
    </source>
</reference>
<dbReference type="PANTHER" id="PTHR42887:SF1">
    <property type="entry name" value="BLR3961 PROTEIN"/>
    <property type="match status" value="1"/>
</dbReference>
<evidence type="ECO:0000259" key="5">
    <source>
        <dbReference type="Pfam" id="PF22780"/>
    </source>
</evidence>
<accession>A0A917EL50</accession>
<keyword evidence="7" id="KW-1185">Reference proteome</keyword>
<dbReference type="NCBIfam" id="TIGR03862">
    <property type="entry name" value="flavo_PP4765"/>
    <property type="match status" value="1"/>
</dbReference>
<dbReference type="InterPro" id="IPR036188">
    <property type="entry name" value="FAD/NAD-bd_sf"/>
</dbReference>
<dbReference type="Proteomes" id="UP000606730">
    <property type="component" value="Unassembled WGS sequence"/>
</dbReference>
<dbReference type="InterPro" id="IPR023166">
    <property type="entry name" value="BaiN-like_dom_sf"/>
</dbReference>
<evidence type="ECO:0000256" key="1">
    <source>
        <dbReference type="ARBA" id="ARBA00001974"/>
    </source>
</evidence>
<dbReference type="OrthoDB" id="5288829at2"/>
<comment type="cofactor">
    <cofactor evidence="1">
        <name>FAD</name>
        <dbReference type="ChEBI" id="CHEBI:57692"/>
    </cofactor>
</comment>
<evidence type="ECO:0000313" key="6">
    <source>
        <dbReference type="EMBL" id="GGE56278.1"/>
    </source>
</evidence>
<dbReference type="Pfam" id="PF22780">
    <property type="entry name" value="HI0933_like_1st"/>
    <property type="match status" value="1"/>
</dbReference>
<dbReference type="PRINTS" id="PR00420">
    <property type="entry name" value="RNGMNOXGNASE"/>
</dbReference>
<evidence type="ECO:0000313" key="7">
    <source>
        <dbReference type="Proteomes" id="UP000606730"/>
    </source>
</evidence>
<evidence type="ECO:0000259" key="4">
    <source>
        <dbReference type="Pfam" id="PF03486"/>
    </source>
</evidence>
<dbReference type="InterPro" id="IPR004792">
    <property type="entry name" value="BaiN-like"/>
</dbReference>
<dbReference type="Pfam" id="PF03486">
    <property type="entry name" value="HI0933_like"/>
    <property type="match status" value="1"/>
</dbReference>
<protein>
    <submittedName>
        <fullName evidence="6">NAD(FAD)-utilizing dehydrogenase</fullName>
    </submittedName>
</protein>
<dbReference type="InterPro" id="IPR055178">
    <property type="entry name" value="RsdA/BaiN/AoA(So)-like_dom"/>
</dbReference>
<feature type="domain" description="RsdA/BaiN/AoA(So)-like insert" evidence="5">
    <location>
        <begin position="187"/>
        <end position="328"/>
    </location>
</feature>
<dbReference type="InterPro" id="IPR022460">
    <property type="entry name" value="Flavoprotein_PP4765"/>
</dbReference>
<organism evidence="6 7">
    <name type="scientific">Actibacterium pelagium</name>
    <dbReference type="NCBI Taxonomy" id="2029103"/>
    <lineage>
        <taxon>Bacteria</taxon>
        <taxon>Pseudomonadati</taxon>
        <taxon>Pseudomonadota</taxon>
        <taxon>Alphaproteobacteria</taxon>
        <taxon>Rhodobacterales</taxon>
        <taxon>Roseobacteraceae</taxon>
        <taxon>Actibacterium</taxon>
    </lineage>
</organism>
<proteinExistence type="predicted"/>
<keyword evidence="2" id="KW-0285">Flavoprotein</keyword>